<protein>
    <submittedName>
        <fullName evidence="3">Uncharacterized protein</fullName>
    </submittedName>
</protein>
<dbReference type="GO" id="GO:0019901">
    <property type="term" value="F:protein kinase binding"/>
    <property type="evidence" value="ECO:0007669"/>
    <property type="project" value="InterPro"/>
</dbReference>
<sequence>MLTMPKWGGVSTTEPNRLEMKFLFSLDFRLQVTVETFRSYCSQLEGEPTRGLPKDMQNMIQFW</sequence>
<dbReference type="Proteomes" id="UP000009183">
    <property type="component" value="Chromosome 14"/>
</dbReference>
<dbReference type="PANTHER" id="PTHR15615:SF108">
    <property type="entry name" value="PROTEIN CNPPD1"/>
    <property type="match status" value="1"/>
</dbReference>
<dbReference type="InterPro" id="IPR013922">
    <property type="entry name" value="Cyclin_PHO80-like"/>
</dbReference>
<keyword evidence="4" id="KW-1185">Reference proteome</keyword>
<reference evidence="4" key="1">
    <citation type="journal article" date="2007" name="Nature">
        <title>The grapevine genome sequence suggests ancestral hexaploidization in major angiosperm phyla.</title>
        <authorList>
            <consortium name="The French-Italian Public Consortium for Grapevine Genome Characterization."/>
            <person name="Jaillon O."/>
            <person name="Aury J.-M."/>
            <person name="Noel B."/>
            <person name="Policriti A."/>
            <person name="Clepet C."/>
            <person name="Casagrande A."/>
            <person name="Choisne N."/>
            <person name="Aubourg S."/>
            <person name="Vitulo N."/>
            <person name="Jubin C."/>
            <person name="Vezzi A."/>
            <person name="Legeai F."/>
            <person name="Hugueney P."/>
            <person name="Dasilva C."/>
            <person name="Horner D."/>
            <person name="Mica E."/>
            <person name="Jublot D."/>
            <person name="Poulain J."/>
            <person name="Bruyere C."/>
            <person name="Billault A."/>
            <person name="Segurens B."/>
            <person name="Gouyvenoux M."/>
            <person name="Ugarte E."/>
            <person name="Cattonaro F."/>
            <person name="Anthouard V."/>
            <person name="Vico V."/>
            <person name="Del Fabbro C."/>
            <person name="Alaux M."/>
            <person name="Di Gaspero G."/>
            <person name="Dumas V."/>
            <person name="Felice N."/>
            <person name="Paillard S."/>
            <person name="Juman I."/>
            <person name="Moroldo M."/>
            <person name="Scalabrin S."/>
            <person name="Canaguier A."/>
            <person name="Le Clainche I."/>
            <person name="Malacrida G."/>
            <person name="Durand E."/>
            <person name="Pesole G."/>
            <person name="Laucou V."/>
            <person name="Chatelet P."/>
            <person name="Merdinoglu D."/>
            <person name="Delledonne M."/>
            <person name="Pezzotti M."/>
            <person name="Lecharny A."/>
            <person name="Scarpelli C."/>
            <person name="Artiguenave F."/>
            <person name="Pe M.E."/>
            <person name="Valle G."/>
            <person name="Morgante M."/>
            <person name="Caboche M."/>
            <person name="Adam-Blondon A.-F."/>
            <person name="Weissenbach J."/>
            <person name="Quetier F."/>
            <person name="Wincker P."/>
        </authorList>
    </citation>
    <scope>NUCLEOTIDE SEQUENCE [LARGE SCALE GENOMIC DNA]</scope>
    <source>
        <strain evidence="4">cv. Pinot noir / PN40024</strain>
    </source>
</reference>
<evidence type="ECO:0000313" key="3">
    <source>
        <dbReference type="EMBL" id="CCB61926.1"/>
    </source>
</evidence>
<dbReference type="AlphaFoldDB" id="F6I4T9"/>
<dbReference type="OrthoDB" id="1927445at2759"/>
<dbReference type="InParanoid" id="F6I4T9"/>
<evidence type="ECO:0000313" key="4">
    <source>
        <dbReference type="Proteomes" id="UP000009183"/>
    </source>
</evidence>
<accession>F6I4T9</accession>
<keyword evidence="1" id="KW-0132">Cell division</keyword>
<dbReference type="STRING" id="29760.F6I4T9"/>
<dbReference type="GO" id="GO:0051301">
    <property type="term" value="P:cell division"/>
    <property type="evidence" value="ECO:0007669"/>
    <property type="project" value="UniProtKB-KW"/>
</dbReference>
<proteinExistence type="predicted"/>
<name>F6I4T9_VITVI</name>
<gene>
    <name evidence="3" type="ordered locus">VIT_14s0060g00960</name>
</gene>
<evidence type="ECO:0000256" key="1">
    <source>
        <dbReference type="ARBA" id="ARBA00022618"/>
    </source>
</evidence>
<keyword evidence="2" id="KW-0131">Cell cycle</keyword>
<organism evidence="3 4">
    <name type="scientific">Vitis vinifera</name>
    <name type="common">Grape</name>
    <dbReference type="NCBI Taxonomy" id="29760"/>
    <lineage>
        <taxon>Eukaryota</taxon>
        <taxon>Viridiplantae</taxon>
        <taxon>Streptophyta</taxon>
        <taxon>Embryophyta</taxon>
        <taxon>Tracheophyta</taxon>
        <taxon>Spermatophyta</taxon>
        <taxon>Magnoliopsida</taxon>
        <taxon>eudicotyledons</taxon>
        <taxon>Gunneridae</taxon>
        <taxon>Pentapetalae</taxon>
        <taxon>rosids</taxon>
        <taxon>Vitales</taxon>
        <taxon>Vitaceae</taxon>
        <taxon>Viteae</taxon>
        <taxon>Vitis</taxon>
    </lineage>
</organism>
<dbReference type="EMBL" id="FN596746">
    <property type="protein sequence ID" value="CCB61926.1"/>
    <property type="molecule type" value="Genomic_DNA"/>
</dbReference>
<dbReference type="PANTHER" id="PTHR15615">
    <property type="match status" value="1"/>
</dbReference>
<evidence type="ECO:0000256" key="2">
    <source>
        <dbReference type="ARBA" id="ARBA00023306"/>
    </source>
</evidence>
<dbReference type="HOGENOM" id="CLU_2890356_0_0_1"/>
<dbReference type="PaxDb" id="29760-VIT_14s0060g00960.t01"/>
<dbReference type="Gene3D" id="1.10.472.10">
    <property type="entry name" value="Cyclin-like"/>
    <property type="match status" value="1"/>
</dbReference>